<dbReference type="PANTHER" id="PTHR10683:SF40">
    <property type="entry name" value="FRUCTOSE-6-PHOSPHATE ALDOLASE 1-RELATED"/>
    <property type="match status" value="1"/>
</dbReference>
<dbReference type="OrthoDB" id="9807051at2"/>
<reference evidence="2 3" key="1">
    <citation type="submission" date="2016-10" db="EMBL/GenBank/DDBJ databases">
        <authorList>
            <person name="de Groot N.N."/>
        </authorList>
    </citation>
    <scope>NUCLEOTIDE SEQUENCE [LARGE SCALE GENOMIC DNA]</scope>
    <source>
        <strain evidence="2 3">CGMCC 4.6533</strain>
    </source>
</reference>
<dbReference type="InterPro" id="IPR013785">
    <property type="entry name" value="Aldolase_TIM"/>
</dbReference>
<dbReference type="GO" id="GO:0005975">
    <property type="term" value="P:carbohydrate metabolic process"/>
    <property type="evidence" value="ECO:0007669"/>
    <property type="project" value="InterPro"/>
</dbReference>
<dbReference type="PANTHER" id="PTHR10683">
    <property type="entry name" value="TRANSALDOLASE"/>
    <property type="match status" value="1"/>
</dbReference>
<evidence type="ECO:0000313" key="2">
    <source>
        <dbReference type="EMBL" id="SDJ05142.1"/>
    </source>
</evidence>
<keyword evidence="3" id="KW-1185">Reference proteome</keyword>
<dbReference type="AlphaFoldDB" id="A0A1G8QK64"/>
<evidence type="ECO:0000256" key="1">
    <source>
        <dbReference type="ARBA" id="ARBA00023270"/>
    </source>
</evidence>
<evidence type="ECO:0000313" key="3">
    <source>
        <dbReference type="Proteomes" id="UP000199202"/>
    </source>
</evidence>
<accession>A0A1G8QK64</accession>
<sequence>MLHLYVDSADRDQAGPLLSTGLFRGLTTNPLLLRRSGLVERDLPELYGWATGLGAQEVFLQTWGATYDHLVATGRRLRAIGPAVVVKAPATRQGCAAAATLAAEGVPVLLTAVYAAPQALLAAAAGATYLAPYVGRMADAGRPAIEEVTAMQRLLDATGGPTRVLAASLRTTADVVTLAGAGVRHFALAPAVAERLFGDPLTEAATAEFEAAAAG</sequence>
<dbReference type="EMBL" id="FNDJ01000008">
    <property type="protein sequence ID" value="SDJ05142.1"/>
    <property type="molecule type" value="Genomic_DNA"/>
</dbReference>
<dbReference type="Gene3D" id="3.20.20.70">
    <property type="entry name" value="Aldolase class I"/>
    <property type="match status" value="1"/>
</dbReference>
<protein>
    <submittedName>
        <fullName evidence="2">Transaldolase</fullName>
    </submittedName>
</protein>
<dbReference type="SUPFAM" id="SSF51569">
    <property type="entry name" value="Aldolase"/>
    <property type="match status" value="1"/>
</dbReference>
<dbReference type="InterPro" id="IPR001585">
    <property type="entry name" value="TAL/FSA"/>
</dbReference>
<dbReference type="Pfam" id="PF00923">
    <property type="entry name" value="TAL_FSA"/>
    <property type="match status" value="1"/>
</dbReference>
<organism evidence="2 3">
    <name type="scientific">Nonomuraea jiangxiensis</name>
    <dbReference type="NCBI Taxonomy" id="633440"/>
    <lineage>
        <taxon>Bacteria</taxon>
        <taxon>Bacillati</taxon>
        <taxon>Actinomycetota</taxon>
        <taxon>Actinomycetes</taxon>
        <taxon>Streptosporangiales</taxon>
        <taxon>Streptosporangiaceae</taxon>
        <taxon>Nonomuraea</taxon>
    </lineage>
</organism>
<keyword evidence="1" id="KW-0704">Schiff base</keyword>
<proteinExistence type="predicted"/>
<dbReference type="Proteomes" id="UP000199202">
    <property type="component" value="Unassembled WGS sequence"/>
</dbReference>
<dbReference type="STRING" id="633440.SAMN05421869_108275"/>
<dbReference type="RefSeq" id="WP_090933268.1">
    <property type="nucleotide sequence ID" value="NZ_FNDJ01000008.1"/>
</dbReference>
<name>A0A1G8QK64_9ACTN</name>
<gene>
    <name evidence="2" type="ORF">SAMN05421869_108275</name>
</gene>